<dbReference type="Gene3D" id="2.60.120.10">
    <property type="entry name" value="Jelly Rolls"/>
    <property type="match status" value="1"/>
</dbReference>
<reference evidence="2" key="1">
    <citation type="journal article" date="2014" name="Front. Microbiol.">
        <title>High frequency of phylogenetically diverse reductive dehalogenase-homologous genes in deep subseafloor sedimentary metagenomes.</title>
        <authorList>
            <person name="Kawai M."/>
            <person name="Futagami T."/>
            <person name="Toyoda A."/>
            <person name="Takaki Y."/>
            <person name="Nishi S."/>
            <person name="Hori S."/>
            <person name="Arai W."/>
            <person name="Tsubouchi T."/>
            <person name="Morono Y."/>
            <person name="Uchiyama I."/>
            <person name="Ito T."/>
            <person name="Fujiyama A."/>
            <person name="Inagaki F."/>
            <person name="Takami H."/>
        </authorList>
    </citation>
    <scope>NUCLEOTIDE SEQUENCE</scope>
    <source>
        <strain evidence="2">Expedition CK06-06</strain>
    </source>
</reference>
<dbReference type="EMBL" id="BARU01026170">
    <property type="protein sequence ID" value="GAH74730.1"/>
    <property type="molecule type" value="Genomic_DNA"/>
</dbReference>
<sequence length="130" mass="14508">MERKEPYASQEEFSKRVTHYPDVPLVELVPGSNSHIVSAENITVSFLTMDPNTHFAPHRHESEQVMVVVDGECDEIVEGKLYHLKKGDVIILPSNIPHGAYISDKGCKAIDIFSPPRNDLVAKLQKVLSS</sequence>
<dbReference type="InterPro" id="IPR011051">
    <property type="entry name" value="RmlC_Cupin_sf"/>
</dbReference>
<proteinExistence type="predicted"/>
<protein>
    <recommendedName>
        <fullName evidence="1">Cupin type-2 domain-containing protein</fullName>
    </recommendedName>
</protein>
<evidence type="ECO:0000259" key="1">
    <source>
        <dbReference type="Pfam" id="PF07883"/>
    </source>
</evidence>
<accession>X1IZP6</accession>
<comment type="caution">
    <text evidence="2">The sequence shown here is derived from an EMBL/GenBank/DDBJ whole genome shotgun (WGS) entry which is preliminary data.</text>
</comment>
<evidence type="ECO:0000313" key="2">
    <source>
        <dbReference type="EMBL" id="GAH74730.1"/>
    </source>
</evidence>
<dbReference type="Pfam" id="PF07883">
    <property type="entry name" value="Cupin_2"/>
    <property type="match status" value="1"/>
</dbReference>
<dbReference type="PANTHER" id="PTHR40112:SF1">
    <property type="entry name" value="H2HPP ISOMERASE"/>
    <property type="match status" value="1"/>
</dbReference>
<dbReference type="SUPFAM" id="SSF51182">
    <property type="entry name" value="RmlC-like cupins"/>
    <property type="match status" value="1"/>
</dbReference>
<organism evidence="2">
    <name type="scientific">marine sediment metagenome</name>
    <dbReference type="NCBI Taxonomy" id="412755"/>
    <lineage>
        <taxon>unclassified sequences</taxon>
        <taxon>metagenomes</taxon>
        <taxon>ecological metagenomes</taxon>
    </lineage>
</organism>
<feature type="domain" description="Cupin type-2" evidence="1">
    <location>
        <begin position="46"/>
        <end position="113"/>
    </location>
</feature>
<dbReference type="PANTHER" id="PTHR40112">
    <property type="entry name" value="H2HPP ISOMERASE"/>
    <property type="match status" value="1"/>
</dbReference>
<dbReference type="InterPro" id="IPR013096">
    <property type="entry name" value="Cupin_2"/>
</dbReference>
<name>X1IZP6_9ZZZZ</name>
<gene>
    <name evidence="2" type="ORF">S03H2_42077</name>
</gene>
<dbReference type="InterPro" id="IPR052535">
    <property type="entry name" value="Bacilysin_H2HPP_isomerase"/>
</dbReference>
<dbReference type="AlphaFoldDB" id="X1IZP6"/>
<dbReference type="InterPro" id="IPR014710">
    <property type="entry name" value="RmlC-like_jellyroll"/>
</dbReference>